<dbReference type="EMBL" id="CP120988">
    <property type="protein sequence ID" value="WLQ61493.1"/>
    <property type="molecule type" value="Genomic_DNA"/>
</dbReference>
<evidence type="ECO:0000313" key="1">
    <source>
        <dbReference type="EMBL" id="WLQ61493.1"/>
    </source>
</evidence>
<dbReference type="RefSeq" id="WP_306106265.1">
    <property type="nucleotide sequence ID" value="NZ_CP120988.1"/>
</dbReference>
<name>A0ABY9J1C5_9ACTN</name>
<protein>
    <submittedName>
        <fullName evidence="1">Uncharacterized protein</fullName>
    </submittedName>
</protein>
<sequence length="269" mass="29303">MLFANRGSGVRWLTVCLPAEAAGDVDRALEEALAPFFIDREDRSVGSGMWDSCHIEGGSNGAGFAIAPGCEEDPRLIHDDPRYDGAPRPSVPGVCAGGPRALLDFSRPHLAAERAEAASWDLWHTLSATYPPASPLAAFVDRAREDSDAFPEGDMGAAYRAQPLIAAYLDHPFSLNRGFLGEHPVIGYSGTRAEYIQQSSSWQPHNTDVLTLDGWWMEVFEHGTFGMHAFCAPEHCRHTPPDPISWPGSEAYLAQLPGETLLVRLHCHG</sequence>
<keyword evidence="2" id="KW-1185">Reference proteome</keyword>
<accession>A0ABY9J1C5</accession>
<evidence type="ECO:0000313" key="2">
    <source>
        <dbReference type="Proteomes" id="UP001235744"/>
    </source>
</evidence>
<dbReference type="Proteomes" id="UP001235744">
    <property type="component" value="Chromosome"/>
</dbReference>
<organism evidence="1 2">
    <name type="scientific">Streptomyces poriferorum</name>
    <dbReference type="NCBI Taxonomy" id="2798799"/>
    <lineage>
        <taxon>Bacteria</taxon>
        <taxon>Bacillati</taxon>
        <taxon>Actinomycetota</taxon>
        <taxon>Actinomycetes</taxon>
        <taxon>Kitasatosporales</taxon>
        <taxon>Streptomycetaceae</taxon>
        <taxon>Streptomyces</taxon>
    </lineage>
</organism>
<proteinExistence type="predicted"/>
<reference evidence="1 2" key="1">
    <citation type="submission" date="2023-03" db="EMBL/GenBank/DDBJ databases">
        <title>Isolation and description of six Streptomyces strains from soil environments, able to metabolize different microbial glucans.</title>
        <authorList>
            <person name="Widen T."/>
            <person name="Larsbrink J."/>
        </authorList>
    </citation>
    <scope>NUCLEOTIDE SEQUENCE [LARGE SCALE GENOMIC DNA]</scope>
    <source>
        <strain evidence="1 2">Alt2</strain>
    </source>
</reference>
<gene>
    <name evidence="1" type="ORF">P8A19_41590</name>
</gene>